<gene>
    <name evidence="2" type="ORF">NE579_10680</name>
</gene>
<protein>
    <submittedName>
        <fullName evidence="2">Spore cortex-lytic protein</fullName>
    </submittedName>
</protein>
<reference evidence="2" key="1">
    <citation type="submission" date="2022-06" db="EMBL/GenBank/DDBJ databases">
        <title>Isolation of gut microbiota from human fecal samples.</title>
        <authorList>
            <person name="Pamer E.G."/>
            <person name="Barat B."/>
            <person name="Waligurski E."/>
            <person name="Medina S."/>
            <person name="Paddock L."/>
            <person name="Mostad J."/>
        </authorList>
    </citation>
    <scope>NUCLEOTIDE SEQUENCE</scope>
    <source>
        <strain evidence="2">DFI.9.91</strain>
    </source>
</reference>
<evidence type="ECO:0000313" key="2">
    <source>
        <dbReference type="EMBL" id="MCQ4770919.1"/>
    </source>
</evidence>
<proteinExistence type="predicted"/>
<dbReference type="Proteomes" id="UP001204562">
    <property type="component" value="Unassembled WGS sequence"/>
</dbReference>
<accession>A0AAW5JSP9</accession>
<sequence length="129" mass="13986">MEEQGSVLVRVYTSRAQIPVPDASVTLTRPTQDGRSDLIALRVTDESGLIQPISIPAPAAARSTHPGPEHPYATCDIQVEHPDFQMLRVENVQIFSGVETIQDAELIPLPEHPDPADMTSTVAVTPQPL</sequence>
<feature type="region of interest" description="Disordered" evidence="1">
    <location>
        <begin position="109"/>
        <end position="129"/>
    </location>
</feature>
<organism evidence="2 3">
    <name type="scientific">Intestinimonas massiliensis</name>
    <name type="common">ex Afouda et al. 2020</name>
    <dbReference type="NCBI Taxonomy" id="1673721"/>
    <lineage>
        <taxon>Bacteria</taxon>
        <taxon>Bacillati</taxon>
        <taxon>Bacillota</taxon>
        <taxon>Clostridia</taxon>
        <taxon>Eubacteriales</taxon>
        <taxon>Intestinimonas</taxon>
    </lineage>
</organism>
<comment type="caution">
    <text evidence="2">The sequence shown here is derived from an EMBL/GenBank/DDBJ whole genome shotgun (WGS) entry which is preliminary data.</text>
</comment>
<feature type="compositionally biased region" description="Polar residues" evidence="1">
    <location>
        <begin position="118"/>
        <end position="129"/>
    </location>
</feature>
<evidence type="ECO:0000313" key="3">
    <source>
        <dbReference type="Proteomes" id="UP001204562"/>
    </source>
</evidence>
<dbReference type="EMBL" id="JANFYS010000021">
    <property type="protein sequence ID" value="MCQ4770919.1"/>
    <property type="molecule type" value="Genomic_DNA"/>
</dbReference>
<dbReference type="AlphaFoldDB" id="A0AAW5JSP9"/>
<name>A0AAW5JSP9_9FIRM</name>
<evidence type="ECO:0000256" key="1">
    <source>
        <dbReference type="SAM" id="MobiDB-lite"/>
    </source>
</evidence>